<keyword evidence="1" id="KW-0732">Signal</keyword>
<feature type="chain" id="PRO_5039626844" description="Sporulation protein" evidence="1">
    <location>
        <begin position="22"/>
        <end position="150"/>
    </location>
</feature>
<protein>
    <recommendedName>
        <fullName evidence="4">Sporulation protein</fullName>
    </recommendedName>
</protein>
<evidence type="ECO:0000256" key="1">
    <source>
        <dbReference type="SAM" id="SignalP"/>
    </source>
</evidence>
<sequence length="150" mass="17207">MRKFIVPSLLLTMLFAGGCQGKNDAANYDLRKDRSAPNEMSNKYKKPLVGQDVQNQNPNFLNLEGTSTRGTGGGQDTGIDVRKAKKVIRDTHEFRTDSVWINGDRMWVNVYKNGMLNDQQREDAEARLHKKLVQALPRYNIEVRVQEDRR</sequence>
<dbReference type="EMBL" id="SMYO01000002">
    <property type="protein sequence ID" value="TDK63959.1"/>
    <property type="molecule type" value="Genomic_DNA"/>
</dbReference>
<evidence type="ECO:0000313" key="3">
    <source>
        <dbReference type="Proteomes" id="UP000295132"/>
    </source>
</evidence>
<organism evidence="2 3">
    <name type="scientific">Bacillus salipaludis</name>
    <dbReference type="NCBI Taxonomy" id="2547811"/>
    <lineage>
        <taxon>Bacteria</taxon>
        <taxon>Bacillati</taxon>
        <taxon>Bacillota</taxon>
        <taxon>Bacilli</taxon>
        <taxon>Bacillales</taxon>
        <taxon>Bacillaceae</taxon>
        <taxon>Bacillus</taxon>
    </lineage>
</organism>
<evidence type="ECO:0000313" key="2">
    <source>
        <dbReference type="EMBL" id="TDK63959.1"/>
    </source>
</evidence>
<reference evidence="2 3" key="1">
    <citation type="submission" date="2019-03" db="EMBL/GenBank/DDBJ databases">
        <title>Bacillus niacini sp. nov. a Nicotinate-Metabolizing Mesophile Isolated from Soil.</title>
        <authorList>
            <person name="Zhang G."/>
        </authorList>
    </citation>
    <scope>NUCLEOTIDE SEQUENCE [LARGE SCALE GENOMIC DNA]</scope>
    <source>
        <strain evidence="2 3">WN066</strain>
    </source>
</reference>
<dbReference type="RefSeq" id="WP_133332914.1">
    <property type="nucleotide sequence ID" value="NZ_SMYO01000002.1"/>
</dbReference>
<dbReference type="Proteomes" id="UP000295132">
    <property type="component" value="Unassembled WGS sequence"/>
</dbReference>
<comment type="caution">
    <text evidence="2">The sequence shown here is derived from an EMBL/GenBank/DDBJ whole genome shotgun (WGS) entry which is preliminary data.</text>
</comment>
<evidence type="ECO:0008006" key="4">
    <source>
        <dbReference type="Google" id="ProtNLM"/>
    </source>
</evidence>
<dbReference type="AlphaFoldDB" id="A0A4V3AUC0"/>
<gene>
    <name evidence="2" type="ORF">E2K98_03580</name>
</gene>
<name>A0A4V3AUC0_9BACI</name>
<accession>A0A4V3AUC0</accession>
<dbReference type="PROSITE" id="PS51257">
    <property type="entry name" value="PROKAR_LIPOPROTEIN"/>
    <property type="match status" value="1"/>
</dbReference>
<proteinExistence type="predicted"/>
<feature type="signal peptide" evidence="1">
    <location>
        <begin position="1"/>
        <end position="21"/>
    </location>
</feature>